<dbReference type="Gene3D" id="2.60.40.1180">
    <property type="entry name" value="Golgi alpha-mannosidase II"/>
    <property type="match status" value="1"/>
</dbReference>
<dbReference type="InterPro" id="IPR013780">
    <property type="entry name" value="Glyco_hydro_b"/>
</dbReference>
<sequence length="607" mass="70754">MCNSIISNWNEDELRELYQSIYNNNEAYEQLILSLKSYYKLRPLNLKKRDMEEEQWIQKRDTVGMMLYVDLFAGNLKKLAKKASYFKSLGITLVHLMPLLKPREGQNDGGYAVESYREIDPKLGNMDDFQKVIDAFHNSGIRVCIDFVMNHTAKEHEWAQKAVQGIKPYDEFYLMYDSDEIPRDYEQTVPQVFPKVSPGNFTYYQCYNKWIFTSFYEFQWDLNYANPLVFNAMAENMLYFTNIGIDLIRLDAIPFIWKQLGTNCRNLPNVHKLLRMLQIIVKMIAPSSAILGEAIVEPNEIVKYFGQDDKIECNLLYNASYMVDIWNAIATRDGRCLSHSVNRYVPKETCWINYARCHDDIGWGIEDNVLRGLGFDPYNHKQFLINFYNGSIQDSFARGRLYEFNPEDMDARNTGTLASLAGLEKAVYESDDYQKEIAINRIKLIHAIILLSKGVPMIYSGDEIGALNNYSYEHNSDKSHDSRWLHRGVFDWNKGISKDPIKSKVYEDTKQLIKLRKQFPIFDGKINQINMQLFNKHVFGFIRISEGSELKPVIALFNFSEENQLVGTYDIKQNQIYGIKTDLLQGKTINLDEETILLRPLEFLIMQ</sequence>
<dbReference type="PANTHER" id="PTHR10357:SF213">
    <property type="entry name" value="ALPHA AMYLASE CATALYTIC REGION"/>
    <property type="match status" value="1"/>
</dbReference>
<dbReference type="SUPFAM" id="SSF51445">
    <property type="entry name" value="(Trans)glycosidases"/>
    <property type="match status" value="1"/>
</dbReference>
<dbReference type="EMBL" id="AP024849">
    <property type="protein sequence ID" value="BCZ46630.1"/>
    <property type="molecule type" value="Genomic_DNA"/>
</dbReference>
<dbReference type="InterPro" id="IPR006047">
    <property type="entry name" value="GH13_cat_dom"/>
</dbReference>
<feature type="domain" description="Glycosyl hydrolase family 13 catalytic" evidence="1">
    <location>
        <begin position="66"/>
        <end position="516"/>
    </location>
</feature>
<reference evidence="3" key="1">
    <citation type="submission" date="2021-07" db="EMBL/GenBank/DDBJ databases">
        <title>Complete genome sequencing of a Clostridium isolate.</title>
        <authorList>
            <person name="Ueki A."/>
            <person name="Tonouchi A."/>
        </authorList>
    </citation>
    <scope>NUCLEOTIDE SEQUENCE [LARGE SCALE GENOMIC DNA]</scope>
    <source>
        <strain evidence="3">C5S11</strain>
    </source>
</reference>
<proteinExistence type="predicted"/>
<dbReference type="PANTHER" id="PTHR10357">
    <property type="entry name" value="ALPHA-AMYLASE FAMILY MEMBER"/>
    <property type="match status" value="1"/>
</dbReference>
<evidence type="ECO:0000259" key="1">
    <source>
        <dbReference type="SMART" id="SM00642"/>
    </source>
</evidence>
<dbReference type="Gene3D" id="3.20.20.80">
    <property type="entry name" value="Glycosidases"/>
    <property type="match status" value="1"/>
</dbReference>
<name>A0ABN6IWV9_9CLOT</name>
<keyword evidence="3" id="KW-1185">Reference proteome</keyword>
<evidence type="ECO:0000313" key="2">
    <source>
        <dbReference type="EMBL" id="BCZ46630.1"/>
    </source>
</evidence>
<dbReference type="SMART" id="SM00642">
    <property type="entry name" value="Aamy"/>
    <property type="match status" value="1"/>
</dbReference>
<dbReference type="InterPro" id="IPR017853">
    <property type="entry name" value="GH"/>
</dbReference>
<protein>
    <submittedName>
        <fullName evidence="2">Alpha-amylase</fullName>
    </submittedName>
</protein>
<dbReference type="RefSeq" id="WP_224038102.1">
    <property type="nucleotide sequence ID" value="NZ_AP024849.1"/>
</dbReference>
<evidence type="ECO:0000313" key="3">
    <source>
        <dbReference type="Proteomes" id="UP000824633"/>
    </source>
</evidence>
<dbReference type="Pfam" id="PF00128">
    <property type="entry name" value="Alpha-amylase"/>
    <property type="match status" value="1"/>
</dbReference>
<organism evidence="2 3">
    <name type="scientific">Clostridium gelidum</name>
    <dbReference type="NCBI Taxonomy" id="704125"/>
    <lineage>
        <taxon>Bacteria</taxon>
        <taxon>Bacillati</taxon>
        <taxon>Bacillota</taxon>
        <taxon>Clostridia</taxon>
        <taxon>Eubacteriales</taxon>
        <taxon>Clostridiaceae</taxon>
        <taxon>Clostridium</taxon>
    </lineage>
</organism>
<accession>A0ABN6IWV9</accession>
<dbReference type="Proteomes" id="UP000824633">
    <property type="component" value="Chromosome"/>
</dbReference>
<dbReference type="Gene3D" id="3.90.400.10">
    <property type="entry name" value="Oligo-1,6-glucosidase, Domain 2"/>
    <property type="match status" value="1"/>
</dbReference>
<gene>
    <name evidence="2" type="ORF">psyc5s11_26970</name>
</gene>
<dbReference type="InterPro" id="IPR045857">
    <property type="entry name" value="O16G_dom_2"/>
</dbReference>